<dbReference type="PROSITE" id="PS51257">
    <property type="entry name" value="PROKAR_LIPOPROTEIN"/>
    <property type="match status" value="1"/>
</dbReference>
<keyword evidence="1" id="KW-1003">Cell membrane</keyword>
<accession>A0A3G6IRU2</accession>
<keyword evidence="5" id="KW-0449">Lipoprotein</keyword>
<dbReference type="RefSeq" id="WP_123959253.1">
    <property type="nucleotide sequence ID" value="NZ_CP033898.1"/>
</dbReference>
<evidence type="ECO:0000313" key="8">
    <source>
        <dbReference type="Proteomes" id="UP000271426"/>
    </source>
</evidence>
<evidence type="ECO:0000256" key="1">
    <source>
        <dbReference type="ARBA" id="ARBA00022475"/>
    </source>
</evidence>
<proteinExistence type="predicted"/>
<dbReference type="OrthoDB" id="4414459at2"/>
<keyword evidence="8" id="KW-1185">Reference proteome</keyword>
<reference evidence="7 8" key="1">
    <citation type="submission" date="2018-11" db="EMBL/GenBank/DDBJ databases">
        <authorList>
            <person name="Kleinhagauer T."/>
            <person name="Glaeser S.P."/>
            <person name="Spergser J."/>
            <person name="Ruckert C."/>
            <person name="Kaempfer P."/>
            <person name="Busse H.-J."/>
        </authorList>
    </citation>
    <scope>NUCLEOTIDE SEQUENCE [LARGE SCALE GENOMIC DNA]</scope>
    <source>
        <strain evidence="7 8">812CH</strain>
    </source>
</reference>
<evidence type="ECO:0000256" key="2">
    <source>
        <dbReference type="ARBA" id="ARBA00022729"/>
    </source>
</evidence>
<dbReference type="Proteomes" id="UP000271426">
    <property type="component" value="Chromosome"/>
</dbReference>
<evidence type="ECO:0000256" key="3">
    <source>
        <dbReference type="ARBA" id="ARBA00023136"/>
    </source>
</evidence>
<keyword evidence="2" id="KW-0732">Signal</keyword>
<feature type="region of interest" description="Disordered" evidence="6">
    <location>
        <begin position="23"/>
        <end position="42"/>
    </location>
</feature>
<protein>
    <submittedName>
        <fullName evidence="7">Uncharacterized protein</fullName>
    </submittedName>
</protein>
<organism evidence="7 8">
    <name type="scientific">Corynebacterium pseudopelargi</name>
    <dbReference type="NCBI Taxonomy" id="2080757"/>
    <lineage>
        <taxon>Bacteria</taxon>
        <taxon>Bacillati</taxon>
        <taxon>Actinomycetota</taxon>
        <taxon>Actinomycetes</taxon>
        <taxon>Mycobacteriales</taxon>
        <taxon>Corynebacteriaceae</taxon>
        <taxon>Corynebacterium</taxon>
    </lineage>
</organism>
<gene>
    <name evidence="7" type="ORF">CPPEL_00835</name>
</gene>
<evidence type="ECO:0000256" key="4">
    <source>
        <dbReference type="ARBA" id="ARBA00023139"/>
    </source>
</evidence>
<dbReference type="Pfam" id="PF14041">
    <property type="entry name" value="Lipoprotein_21"/>
    <property type="match status" value="1"/>
</dbReference>
<sequence length="174" mass="18640" precursor="true">MKNYLGLICAAALLVACGTQETSDVASSSSSPSSTSEAPACSTQRNPFWGVRPLPLASNPSITFDFTITEDHFDACEPLSWSVLAGIAGADFRKAVVFFQHGEIVTEPEPLLLGSMEDVQRIDPSTVVIHYRGGEAATFTLDGKALVLENNTLAQDAIFSAPKLDLSQFKEQKS</sequence>
<dbReference type="EMBL" id="CP033898">
    <property type="protein sequence ID" value="AZA08315.1"/>
    <property type="molecule type" value="Genomic_DNA"/>
</dbReference>
<evidence type="ECO:0000313" key="7">
    <source>
        <dbReference type="EMBL" id="AZA08315.1"/>
    </source>
</evidence>
<evidence type="ECO:0000256" key="5">
    <source>
        <dbReference type="ARBA" id="ARBA00023288"/>
    </source>
</evidence>
<dbReference type="InterPro" id="IPR025971">
    <property type="entry name" value="LppP/LprE"/>
</dbReference>
<evidence type="ECO:0000256" key="6">
    <source>
        <dbReference type="SAM" id="MobiDB-lite"/>
    </source>
</evidence>
<name>A0A3G6IRU2_9CORY</name>
<dbReference type="AlphaFoldDB" id="A0A3G6IRU2"/>
<keyword evidence="4" id="KW-0564">Palmitate</keyword>
<keyword evidence="3" id="KW-0472">Membrane</keyword>
<dbReference type="KEGG" id="cpso:CPPEL_00835"/>